<name>A0A9W9V9W5_9EURO</name>
<accession>A0A9W9V9W5</accession>
<dbReference type="RefSeq" id="XP_056580304.1">
    <property type="nucleotide sequence ID" value="XM_056724054.1"/>
</dbReference>
<dbReference type="AlphaFoldDB" id="A0A9W9V9W5"/>
<protein>
    <submittedName>
        <fullName evidence="1">Uncharacterized protein</fullName>
    </submittedName>
</protein>
<reference evidence="1" key="1">
    <citation type="submission" date="2022-12" db="EMBL/GenBank/DDBJ databases">
        <authorList>
            <person name="Petersen C."/>
        </authorList>
    </citation>
    <scope>NUCLEOTIDE SEQUENCE</scope>
    <source>
        <strain evidence="1">IBT 3081</strain>
    </source>
</reference>
<organism evidence="1 2">
    <name type="scientific">Penicillium concentricum</name>
    <dbReference type="NCBI Taxonomy" id="293559"/>
    <lineage>
        <taxon>Eukaryota</taxon>
        <taxon>Fungi</taxon>
        <taxon>Dikarya</taxon>
        <taxon>Ascomycota</taxon>
        <taxon>Pezizomycotina</taxon>
        <taxon>Eurotiomycetes</taxon>
        <taxon>Eurotiomycetidae</taxon>
        <taxon>Eurotiales</taxon>
        <taxon>Aspergillaceae</taxon>
        <taxon>Penicillium</taxon>
    </lineage>
</organism>
<dbReference type="EMBL" id="JAPZBT010000002">
    <property type="protein sequence ID" value="KAJ5374318.1"/>
    <property type="molecule type" value="Genomic_DNA"/>
</dbReference>
<evidence type="ECO:0000313" key="2">
    <source>
        <dbReference type="Proteomes" id="UP001147752"/>
    </source>
</evidence>
<evidence type="ECO:0000313" key="1">
    <source>
        <dbReference type="EMBL" id="KAJ5374318.1"/>
    </source>
</evidence>
<reference evidence="1" key="2">
    <citation type="journal article" date="2023" name="IMA Fungus">
        <title>Comparative genomic study of the Penicillium genus elucidates a diverse pangenome and 15 lateral gene transfer events.</title>
        <authorList>
            <person name="Petersen C."/>
            <person name="Sorensen T."/>
            <person name="Nielsen M.R."/>
            <person name="Sondergaard T.E."/>
            <person name="Sorensen J.L."/>
            <person name="Fitzpatrick D.A."/>
            <person name="Frisvad J.C."/>
            <person name="Nielsen K.L."/>
        </authorList>
    </citation>
    <scope>NUCLEOTIDE SEQUENCE</scope>
    <source>
        <strain evidence="1">IBT 3081</strain>
    </source>
</reference>
<dbReference type="Proteomes" id="UP001147752">
    <property type="component" value="Unassembled WGS sequence"/>
</dbReference>
<dbReference type="OrthoDB" id="4686328at2759"/>
<sequence length="374" mass="40143">MSNPGSSFLSFGGATGLRSSSQADFVQGRASEVFIFGGMDGAGETTEYLEQDPGTAETVRLARNAEKERKDGRPVLPVIISYTVNFSCGDSHNKLENNQALAHGFGNLILSLQVAEEGRDAENSTPATYVVNPDFLSICEAENLGPDYVLPVRMPLQEALDFRGVPAQIPDSITDDLRGYVLAVNWLVRTVAPAVSFGWSVSPQATKDAKSVYDADAKASTEAASQVVNYVKSFGVFDSYSPDFLAVDRYEADDFTARSYVNSYSDGPSESGKFSDFANTLGTDLSVPVMLWDITGSRIPSINDNVEGQSDSQHWGTGGSYILGDSNIGSKIPNLEPHSLSFLERGVFTVLLGKGTTTGIEPGVSQPEPWVSDK</sequence>
<comment type="caution">
    <text evidence="1">The sequence shown here is derived from an EMBL/GenBank/DDBJ whole genome shotgun (WGS) entry which is preliminary data.</text>
</comment>
<gene>
    <name evidence="1" type="ORF">N7517_006324</name>
</gene>
<proteinExistence type="predicted"/>
<keyword evidence="2" id="KW-1185">Reference proteome</keyword>
<dbReference type="GeneID" id="81463237"/>